<organism evidence="5 6">
    <name type="scientific">Tautonia plasticadhaerens</name>
    <dbReference type="NCBI Taxonomy" id="2527974"/>
    <lineage>
        <taxon>Bacteria</taxon>
        <taxon>Pseudomonadati</taxon>
        <taxon>Planctomycetota</taxon>
        <taxon>Planctomycetia</taxon>
        <taxon>Isosphaerales</taxon>
        <taxon>Isosphaeraceae</taxon>
        <taxon>Tautonia</taxon>
    </lineage>
</organism>
<evidence type="ECO:0000313" key="6">
    <source>
        <dbReference type="Proteomes" id="UP000317835"/>
    </source>
</evidence>
<protein>
    <submittedName>
        <fullName evidence="5">Cobalt-zinc-cadmium resistance protein CzcC</fullName>
    </submittedName>
</protein>
<reference evidence="5 6" key="1">
    <citation type="submission" date="2019-02" db="EMBL/GenBank/DDBJ databases">
        <title>Deep-cultivation of Planctomycetes and their phenomic and genomic characterization uncovers novel biology.</title>
        <authorList>
            <person name="Wiegand S."/>
            <person name="Jogler M."/>
            <person name="Boedeker C."/>
            <person name="Pinto D."/>
            <person name="Vollmers J."/>
            <person name="Rivas-Marin E."/>
            <person name="Kohn T."/>
            <person name="Peeters S.H."/>
            <person name="Heuer A."/>
            <person name="Rast P."/>
            <person name="Oberbeckmann S."/>
            <person name="Bunk B."/>
            <person name="Jeske O."/>
            <person name="Meyerdierks A."/>
            <person name="Storesund J.E."/>
            <person name="Kallscheuer N."/>
            <person name="Luecker S."/>
            <person name="Lage O.M."/>
            <person name="Pohl T."/>
            <person name="Merkel B.J."/>
            <person name="Hornburger P."/>
            <person name="Mueller R.-W."/>
            <person name="Bruemmer F."/>
            <person name="Labrenz M."/>
            <person name="Spormann A.M."/>
            <person name="Op den Camp H."/>
            <person name="Overmann J."/>
            <person name="Amann R."/>
            <person name="Jetten M.S.M."/>
            <person name="Mascher T."/>
            <person name="Medema M.H."/>
            <person name="Devos D.P."/>
            <person name="Kaster A.-K."/>
            <person name="Ovreas L."/>
            <person name="Rohde M."/>
            <person name="Galperin M.Y."/>
            <person name="Jogler C."/>
        </authorList>
    </citation>
    <scope>NUCLEOTIDE SEQUENCE [LARGE SCALE GENOMIC DNA]</scope>
    <source>
        <strain evidence="5 6">ElP</strain>
    </source>
</reference>
<sequence length="527" mass="56861" precursor="true">MRLREALVIVLGLLAVAAGSVTAQESGRAPTPVTPGDPRSSMLGEGPGATGAVDRDPGGSDDVVIPVGPGPEYPRVPQGITRTPEPFEPSTGFRLGIEPLAPTTDDGGAGPGRLGAVPLEELEGPADGLTIDQAMDRLLRFNLELRAQAMEIPKARADVLTAGLRGNPLVYADAAVIPYGDFEGSAGGPTEYAVNLTLPVDLNGKRRRRIAVAEAARLVTEALYQDAVRMQVDTLYTAWIDVLASQATIRFLESGLRGLEEQRSQVERQVREGTSSRSEYNTIEILIDSTDLTLLEAQETSEDAKRTLAALLSIPEAVAETFPVRGSLRGLELPPPPIDPLIRQALATRPDLVAFRLGVDRARSEVKLARANRFEDVFLTYQPFTAQEGLVAGDRASYAWAAGVTIPVPIFDRNQGNIARANQTVGQAMAQLATLERRVVLEVQRAEAAYSVTLATIRRLHEETLPAAEENLHASLRPAGPDEPDPVSSLEARRAFDDVSRQYLDALVRHRRSMFRLNTAVGARVFP</sequence>
<dbReference type="AlphaFoldDB" id="A0A518H7V5"/>
<feature type="coiled-coil region" evidence="2">
    <location>
        <begin position="249"/>
        <end position="276"/>
    </location>
</feature>
<dbReference type="RefSeq" id="WP_197446310.1">
    <property type="nucleotide sequence ID" value="NZ_CP036426.1"/>
</dbReference>
<dbReference type="InterPro" id="IPR010131">
    <property type="entry name" value="MdtP/NodT-like"/>
</dbReference>
<evidence type="ECO:0000256" key="3">
    <source>
        <dbReference type="SAM" id="MobiDB-lite"/>
    </source>
</evidence>
<dbReference type="PANTHER" id="PTHR30203:SF24">
    <property type="entry name" value="BLR4935 PROTEIN"/>
    <property type="match status" value="1"/>
</dbReference>
<feature type="region of interest" description="Disordered" evidence="3">
    <location>
        <begin position="22"/>
        <end position="113"/>
    </location>
</feature>
<keyword evidence="2" id="KW-0175">Coiled coil</keyword>
<evidence type="ECO:0000256" key="2">
    <source>
        <dbReference type="SAM" id="Coils"/>
    </source>
</evidence>
<dbReference type="EMBL" id="CP036426">
    <property type="protein sequence ID" value="QDV36871.1"/>
    <property type="molecule type" value="Genomic_DNA"/>
</dbReference>
<dbReference type="GO" id="GO:0015562">
    <property type="term" value="F:efflux transmembrane transporter activity"/>
    <property type="evidence" value="ECO:0007669"/>
    <property type="project" value="InterPro"/>
</dbReference>
<keyword evidence="4" id="KW-0732">Signal</keyword>
<proteinExistence type="inferred from homology"/>
<accession>A0A518H7V5</accession>
<dbReference type="PANTHER" id="PTHR30203">
    <property type="entry name" value="OUTER MEMBRANE CATION EFFLUX PROTEIN"/>
    <property type="match status" value="1"/>
</dbReference>
<feature type="chain" id="PRO_5022059543" evidence="4">
    <location>
        <begin position="24"/>
        <end position="527"/>
    </location>
</feature>
<comment type="similarity">
    <text evidence="1">Belongs to the outer membrane factor (OMF) (TC 1.B.17) family.</text>
</comment>
<dbReference type="Pfam" id="PF02321">
    <property type="entry name" value="OEP"/>
    <property type="match status" value="2"/>
</dbReference>
<evidence type="ECO:0000313" key="5">
    <source>
        <dbReference type="EMBL" id="QDV36871.1"/>
    </source>
</evidence>
<evidence type="ECO:0000256" key="1">
    <source>
        <dbReference type="ARBA" id="ARBA00007613"/>
    </source>
</evidence>
<dbReference type="InterPro" id="IPR003423">
    <property type="entry name" value="OMP_efflux"/>
</dbReference>
<name>A0A518H7V5_9BACT</name>
<dbReference type="KEGG" id="tpla:ElP_48000"/>
<evidence type="ECO:0000256" key="4">
    <source>
        <dbReference type="SAM" id="SignalP"/>
    </source>
</evidence>
<gene>
    <name evidence="5" type="primary">czcC_5</name>
    <name evidence="5" type="ORF">ElP_48000</name>
</gene>
<dbReference type="SUPFAM" id="SSF56954">
    <property type="entry name" value="Outer membrane efflux proteins (OEP)"/>
    <property type="match status" value="1"/>
</dbReference>
<keyword evidence="6" id="KW-1185">Reference proteome</keyword>
<feature type="signal peptide" evidence="4">
    <location>
        <begin position="1"/>
        <end position="23"/>
    </location>
</feature>
<dbReference type="Gene3D" id="1.20.1600.10">
    <property type="entry name" value="Outer membrane efflux proteins (OEP)"/>
    <property type="match status" value="1"/>
</dbReference>
<dbReference type="Proteomes" id="UP000317835">
    <property type="component" value="Chromosome"/>
</dbReference>